<dbReference type="SUPFAM" id="SSF55424">
    <property type="entry name" value="FAD/NAD-linked reductases, dimerisation (C-terminal) domain"/>
    <property type="match status" value="1"/>
</dbReference>
<dbReference type="EMBL" id="MPNX01000027">
    <property type="protein sequence ID" value="OOY33953.1"/>
    <property type="molecule type" value="Genomic_DNA"/>
</dbReference>
<reference evidence="9 11" key="1">
    <citation type="journal article" date="2014" name="BMC Genomics">
        <title>The genome of the intracellular bacterium of the coastal bivalve, Solemya velum: a blueprint for thriving in and out of symbiosis.</title>
        <authorList>
            <person name="Dmytrenko O."/>
            <person name="Russell S.L."/>
            <person name="Loo W.T."/>
            <person name="Fontanez K.M."/>
            <person name="Liao L."/>
            <person name="Roeselers G."/>
            <person name="Sharma R."/>
            <person name="Stewart F.J."/>
            <person name="Newton I.L."/>
            <person name="Woyke T."/>
            <person name="Wu D."/>
            <person name="Lang J.M."/>
            <person name="Eisen J.A."/>
            <person name="Cavanaugh C.M."/>
        </authorList>
    </citation>
    <scope>NUCLEOTIDE SEQUENCE [LARGE SCALE GENOMIC DNA]</scope>
    <source>
        <strain evidence="9 11">WH</strain>
    </source>
</reference>
<dbReference type="Proteomes" id="UP000030856">
    <property type="component" value="Unassembled WGS sequence"/>
</dbReference>
<feature type="binding site" evidence="5">
    <location>
        <begin position="143"/>
        <end position="145"/>
    </location>
    <ligand>
        <name>FAD</name>
        <dbReference type="ChEBI" id="CHEBI:57692"/>
    </ligand>
</feature>
<feature type="domain" description="FAD/NAD(P)-binding" evidence="8">
    <location>
        <begin position="7"/>
        <end position="320"/>
    </location>
</feature>
<dbReference type="Pfam" id="PF02852">
    <property type="entry name" value="Pyr_redox_dim"/>
    <property type="match status" value="1"/>
</dbReference>
<dbReference type="PANTHER" id="PTHR43014:SF4">
    <property type="entry name" value="PYRIDINE NUCLEOTIDE-DISULFIDE OXIDOREDUCTASE RCLA-RELATED"/>
    <property type="match status" value="1"/>
</dbReference>
<dbReference type="Gene3D" id="3.50.50.60">
    <property type="entry name" value="FAD/NAD(P)-binding domain"/>
    <property type="match status" value="2"/>
</dbReference>
<evidence type="ECO:0000256" key="1">
    <source>
        <dbReference type="ARBA" id="ARBA00007532"/>
    </source>
</evidence>
<dbReference type="OrthoDB" id="6132190at2"/>
<evidence type="ECO:0000313" key="11">
    <source>
        <dbReference type="Proteomes" id="UP000030856"/>
    </source>
</evidence>
<evidence type="ECO:0000256" key="5">
    <source>
        <dbReference type="PIRSR" id="PIRSR000350-3"/>
    </source>
</evidence>
<dbReference type="eggNOG" id="COG1249">
    <property type="taxonomic scope" value="Bacteria"/>
</dbReference>
<dbReference type="EMBL" id="JRAA01000001">
    <property type="protein sequence ID" value="KHF26028.1"/>
    <property type="molecule type" value="Genomic_DNA"/>
</dbReference>
<dbReference type="PANTHER" id="PTHR43014">
    <property type="entry name" value="MERCURIC REDUCTASE"/>
    <property type="match status" value="1"/>
</dbReference>
<keyword evidence="5" id="KW-0547">Nucleotide-binding</keyword>
<dbReference type="InterPro" id="IPR016156">
    <property type="entry name" value="FAD/NAD-linked_Rdtase_dimer_sf"/>
</dbReference>
<keyword evidence="11" id="KW-1185">Reference proteome</keyword>
<dbReference type="STRING" id="2340.JV46_13970"/>
<dbReference type="Pfam" id="PF07992">
    <property type="entry name" value="Pyr_redox_2"/>
    <property type="match status" value="1"/>
</dbReference>
<dbReference type="NCBIfam" id="NF004939">
    <property type="entry name" value="PRK06292.1-1"/>
    <property type="match status" value="1"/>
</dbReference>
<evidence type="ECO:0000256" key="6">
    <source>
        <dbReference type="PIRSR" id="PIRSR000350-4"/>
    </source>
</evidence>
<accession>A0A0B0H757</accession>
<keyword evidence="9" id="KW-0560">Oxidoreductase</keyword>
<dbReference type="PRINTS" id="PR00411">
    <property type="entry name" value="PNDRDTASEI"/>
</dbReference>
<dbReference type="AlphaFoldDB" id="A0A0B0H757"/>
<keyword evidence="5" id="KW-0520">NAD</keyword>
<dbReference type="RefSeq" id="WP_043115741.1">
    <property type="nucleotide sequence ID" value="NZ_JRAA01000001.1"/>
</dbReference>
<evidence type="ECO:0000313" key="9">
    <source>
        <dbReference type="EMBL" id="KHF26028.1"/>
    </source>
</evidence>
<dbReference type="Gene3D" id="3.30.390.30">
    <property type="match status" value="1"/>
</dbReference>
<protein>
    <submittedName>
        <fullName evidence="9">2-oxoglutarate dehydrogenase</fullName>
        <ecNumber evidence="9">1.8.1.4</ecNumber>
    </submittedName>
    <submittedName>
        <fullName evidence="10">Dihydrolipoyl dehydrogenase</fullName>
    </submittedName>
</protein>
<dbReference type="PATRIC" id="fig|2340.3.peg.540"/>
<dbReference type="InterPro" id="IPR001100">
    <property type="entry name" value="Pyr_nuc-diS_OxRdtase"/>
</dbReference>
<keyword evidence="3 5" id="KW-0274">FAD</keyword>
<gene>
    <name evidence="9" type="primary">ogdh</name>
    <name evidence="10" type="ORF">BOV88_12535</name>
    <name evidence="9" type="ORF">JV46_13970</name>
</gene>
<evidence type="ECO:0000259" key="7">
    <source>
        <dbReference type="Pfam" id="PF02852"/>
    </source>
</evidence>
<dbReference type="GO" id="GO:0050660">
    <property type="term" value="F:flavin adenine dinucleotide binding"/>
    <property type="evidence" value="ECO:0007669"/>
    <property type="project" value="TreeGrafter"/>
</dbReference>
<comment type="caution">
    <text evidence="9">The sequence shown here is derived from an EMBL/GenBank/DDBJ whole genome shotgun (WGS) entry which is preliminary data.</text>
</comment>
<dbReference type="InterPro" id="IPR023753">
    <property type="entry name" value="FAD/NAD-binding_dom"/>
</dbReference>
<evidence type="ECO:0000256" key="3">
    <source>
        <dbReference type="ARBA" id="ARBA00022827"/>
    </source>
</evidence>
<proteinExistence type="inferred from homology"/>
<sequence length="470" mass="51045">MGERHVDVAIIGSGSAGLYALGKVKPAGKSFVLINGGEPGTTCARVGCMPSKAMIQVAEDFHRRGVMSRFGIEGMEHLTIDQEEAMEYVQHMRDNFVDRVLSNSTDNMSDEVFIEGYAQFVEPNLLEIDNGQKIRADKIVIATGSSPVVPEQWQQFGDRILTTDNFFEQEQLPSSVGVIGLGVIGLELGQSLVRMGVDVTGFDMANTIGGISDPDVAKVAIDILGKEIPMHLGAAVEIKEADDGKLQITSGDTQVTVDSVLLSIGRKPNLDSLNLEAAEISLDGNDMPIYNENTMQVGDSHIFLAGDVNGDRPLLHEAGHDGRVAGYNATQETPVAFKRNTLLNIAFSDPNICQVGLRYDQLDQETAVIGEIPLAPVGRAMIMAKNKGLIRVYADKESGKLLGAEMISVKGENLAHLLAWSIQQEMTVGEMLQMPFYHPVIEEALQAALYDLYSKIDKKNDTPVTELVKM</sequence>
<keyword evidence="2" id="KW-0285">Flavoprotein</keyword>
<evidence type="ECO:0000256" key="4">
    <source>
        <dbReference type="PIRSR" id="PIRSR000350-2"/>
    </source>
</evidence>
<feature type="binding site" evidence="5">
    <location>
        <begin position="180"/>
        <end position="187"/>
    </location>
    <ligand>
        <name>NAD(+)</name>
        <dbReference type="ChEBI" id="CHEBI:57540"/>
    </ligand>
</feature>
<feature type="active site" description="Proton acceptor" evidence="4">
    <location>
        <position position="438"/>
    </location>
</feature>
<dbReference type="GO" id="GO:0003955">
    <property type="term" value="F:NAD(P)H dehydrogenase (quinone) activity"/>
    <property type="evidence" value="ECO:0007669"/>
    <property type="project" value="TreeGrafter"/>
</dbReference>
<dbReference type="SUPFAM" id="SSF51905">
    <property type="entry name" value="FAD/NAD(P)-binding domain"/>
    <property type="match status" value="1"/>
</dbReference>
<feature type="domain" description="Pyridine nucleotide-disulphide oxidoreductase dimerisation" evidence="7">
    <location>
        <begin position="345"/>
        <end position="448"/>
    </location>
</feature>
<dbReference type="Proteomes" id="UP000190962">
    <property type="component" value="Unassembled WGS sequence"/>
</dbReference>
<dbReference type="PRINTS" id="PR00368">
    <property type="entry name" value="FADPNR"/>
</dbReference>
<feature type="binding site" evidence="5">
    <location>
        <position position="52"/>
    </location>
    <ligand>
        <name>FAD</name>
        <dbReference type="ChEBI" id="CHEBI:57692"/>
    </ligand>
</feature>
<comment type="similarity">
    <text evidence="1">Belongs to the class-I pyridine nucleotide-disulfide oxidoreductase family.</text>
</comment>
<dbReference type="PIRSF" id="PIRSF000350">
    <property type="entry name" value="Mercury_reductase_MerA"/>
    <property type="match status" value="1"/>
</dbReference>
<dbReference type="InterPro" id="IPR036188">
    <property type="entry name" value="FAD/NAD-bd_sf"/>
</dbReference>
<evidence type="ECO:0000256" key="2">
    <source>
        <dbReference type="ARBA" id="ARBA00022630"/>
    </source>
</evidence>
<evidence type="ECO:0000259" key="8">
    <source>
        <dbReference type="Pfam" id="PF07992"/>
    </source>
</evidence>
<organism evidence="9 11">
    <name type="scientific">Solemya velum gill symbiont</name>
    <dbReference type="NCBI Taxonomy" id="2340"/>
    <lineage>
        <taxon>Bacteria</taxon>
        <taxon>Pseudomonadati</taxon>
        <taxon>Pseudomonadota</taxon>
        <taxon>Gammaproteobacteria</taxon>
        <taxon>sulfur-oxidizing symbionts</taxon>
    </lineage>
</organism>
<comment type="cofactor">
    <cofactor evidence="5">
        <name>FAD</name>
        <dbReference type="ChEBI" id="CHEBI:57692"/>
    </cofactor>
    <text evidence="5">Binds 1 FAD per subunit.</text>
</comment>
<feature type="binding site" evidence="5">
    <location>
        <position position="265"/>
    </location>
    <ligand>
        <name>NAD(+)</name>
        <dbReference type="ChEBI" id="CHEBI:57540"/>
    </ligand>
</feature>
<evidence type="ECO:0000313" key="12">
    <source>
        <dbReference type="Proteomes" id="UP000190962"/>
    </source>
</evidence>
<evidence type="ECO:0000313" key="10">
    <source>
        <dbReference type="EMBL" id="OOY33953.1"/>
    </source>
</evidence>
<dbReference type="InterPro" id="IPR004099">
    <property type="entry name" value="Pyr_nucl-diS_OxRdtase_dimer"/>
</dbReference>
<dbReference type="EC" id="1.8.1.4" evidence="9"/>
<dbReference type="GO" id="GO:0004148">
    <property type="term" value="F:dihydrolipoyl dehydrogenase (NADH) activity"/>
    <property type="evidence" value="ECO:0007669"/>
    <property type="project" value="UniProtKB-EC"/>
</dbReference>
<reference evidence="10 12" key="2">
    <citation type="submission" date="2016-11" db="EMBL/GenBank/DDBJ databases">
        <title>Mixed transmission modes and dynamic genome evolution in an obligate animal-bacterial symbiosis.</title>
        <authorList>
            <person name="Russell S.L."/>
            <person name="Corbett-Detig R.B."/>
            <person name="Cavanaugh C.M."/>
        </authorList>
    </citation>
    <scope>NUCLEOTIDE SEQUENCE [LARGE SCALE GENOMIC DNA]</scope>
    <source>
        <strain evidence="10">MA-KB16</strain>
    </source>
</reference>
<feature type="disulfide bond" description="Redox-active" evidence="6">
    <location>
        <begin position="43"/>
        <end position="48"/>
    </location>
</feature>
<name>A0A0B0H757_SOVGS</name>
<feature type="binding site" evidence="5">
    <location>
        <position position="307"/>
    </location>
    <ligand>
        <name>FAD</name>
        <dbReference type="ChEBI" id="CHEBI:57692"/>
    </ligand>
</feature>